<evidence type="ECO:0000256" key="1">
    <source>
        <dbReference type="ARBA" id="ARBA00002070"/>
    </source>
</evidence>
<evidence type="ECO:0000256" key="3">
    <source>
        <dbReference type="ARBA" id="ARBA00006810"/>
    </source>
</evidence>
<evidence type="ECO:0000256" key="4">
    <source>
        <dbReference type="ARBA" id="ARBA00011648"/>
    </source>
</evidence>
<comment type="function">
    <text evidence="1">Mitochondrial membrane ATP synthase (F(1)F(0) ATP synthase or Complex V) produces ATP from ADP in the presence of a proton gradient across the membrane which is generated by electron transport complexes of the respiratory chain. F-type ATPases consist of two structural domains, F(1) - containing the extramembraneous catalytic core and F(0) - containing the membrane proton channel, linked together by a central stalk and a peripheral stalk. During catalysis, ATP synthesis in the catalytic domain of F(1) is coupled via a rotary mechanism of the central stalk subunits to proton translocation. Key component of the proton channel; it may play a direct role in the translocation of protons across the membrane.</text>
</comment>
<dbReference type="Pfam" id="PF00119">
    <property type="entry name" value="ATP-synt_A"/>
    <property type="match status" value="1"/>
</dbReference>
<reference evidence="15" key="3">
    <citation type="submission" date="2019-05" db="EMBL/GenBank/DDBJ databases">
        <authorList>
            <person name="de Souza Araujo D."/>
        </authorList>
    </citation>
    <scope>NUCLEOTIDE SEQUENCE</scope>
</reference>
<dbReference type="EMBL" id="AF466146">
    <property type="protein sequence ID" value="AAO18415.2"/>
    <property type="molecule type" value="Genomic_DNA"/>
</dbReference>
<feature type="transmembrane region" description="Helical" evidence="14">
    <location>
        <begin position="170"/>
        <end position="194"/>
    </location>
</feature>
<organism evidence="15">
    <name type="scientific">Melipona bicolor</name>
    <dbReference type="NCBI Taxonomy" id="60889"/>
    <lineage>
        <taxon>Eukaryota</taxon>
        <taxon>Metazoa</taxon>
        <taxon>Ecdysozoa</taxon>
        <taxon>Arthropoda</taxon>
        <taxon>Hexapoda</taxon>
        <taxon>Insecta</taxon>
        <taxon>Pterygota</taxon>
        <taxon>Neoptera</taxon>
        <taxon>Endopterygota</taxon>
        <taxon>Hymenoptera</taxon>
        <taxon>Apocrita</taxon>
        <taxon>Aculeata</taxon>
        <taxon>Apoidea</taxon>
        <taxon>Anthophila</taxon>
        <taxon>Apidae</taxon>
        <taxon>Melipona</taxon>
    </lineage>
</organism>
<keyword evidence="10" id="KW-0406">Ion transport</keyword>
<reference evidence="15" key="2">
    <citation type="journal article" date="2019" name="Gene">
        <title>Mitochondrial genome characterization of Melipona bicolor: Insights from the control region and gene expression data.</title>
        <authorList>
            <person name="Araujo N.S."/>
            <person name="Arias M.C."/>
        </authorList>
    </citation>
    <scope>NUCLEOTIDE SEQUENCE</scope>
</reference>
<feature type="transmembrane region" description="Helical" evidence="14">
    <location>
        <begin position="113"/>
        <end position="130"/>
    </location>
</feature>
<geneLocation type="mitochondrion" evidence="15"/>
<comment type="similarity">
    <text evidence="3">Belongs to the ATPase A chain family.</text>
</comment>
<feature type="transmembrane region" description="Helical" evidence="14">
    <location>
        <begin position="45"/>
        <end position="68"/>
    </location>
</feature>
<dbReference type="InterPro" id="IPR035908">
    <property type="entry name" value="F0_ATP_A_sf"/>
</dbReference>
<evidence type="ECO:0000313" key="15">
    <source>
        <dbReference type="EMBL" id="AAO18415.2"/>
    </source>
</evidence>
<dbReference type="PANTHER" id="PTHR11410:SF0">
    <property type="entry name" value="ATP SYNTHASE SUBUNIT A"/>
    <property type="match status" value="1"/>
</dbReference>
<evidence type="ECO:0000256" key="14">
    <source>
        <dbReference type="SAM" id="Phobius"/>
    </source>
</evidence>
<comment type="subunit">
    <text evidence="4">F-type ATPases have 2 components, CF(1) - the catalytic core - and CF(0) - the membrane proton channel. CF(1) has five subunits: alpha(3), beta(3), gamma(1), delta(1), epsilon(1). CF(0) has three main subunits: a, b and c.</text>
</comment>
<evidence type="ECO:0000256" key="2">
    <source>
        <dbReference type="ARBA" id="ARBA00004141"/>
    </source>
</evidence>
<reference evidence="15" key="1">
    <citation type="journal article" date="2008" name="Genet. Mol. Biol.">
        <title>The mitochondrial genome of the stingless bee Melipona bicolor (Apidae, Apinae, Meliponi): Sequence, gene organization and a unique tRNA translocation event conserved across the tribe Meliponini.</title>
        <authorList>
            <person name="Silvestre D."/>
            <person name="Dowton M."/>
            <person name="Arias M.C."/>
        </authorList>
    </citation>
    <scope>NUCLEOTIDE SEQUENCE</scope>
</reference>
<gene>
    <name evidence="15" type="primary">ATPase6</name>
</gene>
<dbReference type="InterPro" id="IPR045083">
    <property type="entry name" value="ATP_synth_F0_asu_bact/mt"/>
</dbReference>
<sequence>MMSIIIFPLNYWLIPSRFNLLFNKFIFILFNEFSMSIKKKNINNLMIFLSLMFFIMFMNFFSLFPYIFSSTSHLLFNLSLSLSLWLSFFIYLIYNFPINFLKHLVPLNSPKPLMNFMVIIELISLIIRPWTLSIRLSSNLISGHLILILLSNFMMNWISIIPISMMIQNMLLILEISMSMIQAYVFSILLSLYFNESN</sequence>
<keyword evidence="5" id="KW-0813">Transport</keyword>
<evidence type="ECO:0000256" key="7">
    <source>
        <dbReference type="ARBA" id="ARBA00022692"/>
    </source>
</evidence>
<evidence type="ECO:0000256" key="13">
    <source>
        <dbReference type="RuleBase" id="RU004450"/>
    </source>
</evidence>
<evidence type="ECO:0000256" key="11">
    <source>
        <dbReference type="ARBA" id="ARBA00023136"/>
    </source>
</evidence>
<evidence type="ECO:0000256" key="10">
    <source>
        <dbReference type="ARBA" id="ARBA00023065"/>
    </source>
</evidence>
<dbReference type="Gene3D" id="1.20.120.220">
    <property type="entry name" value="ATP synthase, F0 complex, subunit A"/>
    <property type="match status" value="1"/>
</dbReference>
<evidence type="ECO:0000256" key="8">
    <source>
        <dbReference type="ARBA" id="ARBA00022781"/>
    </source>
</evidence>
<dbReference type="InterPro" id="IPR023011">
    <property type="entry name" value="ATP_synth_F0_asu_AS"/>
</dbReference>
<dbReference type="GO" id="GO:0046933">
    <property type="term" value="F:proton-transporting ATP synthase activity, rotational mechanism"/>
    <property type="evidence" value="ECO:0007669"/>
    <property type="project" value="TreeGrafter"/>
</dbReference>
<accession>Q85TI0</accession>
<feature type="transmembrane region" description="Helical" evidence="14">
    <location>
        <begin position="136"/>
        <end position="158"/>
    </location>
</feature>
<proteinExistence type="inferred from homology"/>
<dbReference type="GO" id="GO:0045259">
    <property type="term" value="C:proton-transporting ATP synthase complex"/>
    <property type="evidence" value="ECO:0007669"/>
    <property type="project" value="UniProtKB-KW"/>
</dbReference>
<comment type="subcellular location">
    <subcellularLocation>
        <location evidence="2">Membrane</location>
        <topology evidence="2">Multi-pass membrane protein</topology>
    </subcellularLocation>
    <subcellularLocation>
        <location evidence="13">Mitochondrion inner membrane</location>
        <topology evidence="13">Multi-pass membrane protein</topology>
    </subcellularLocation>
</comment>
<dbReference type="NCBIfam" id="TIGR01131">
    <property type="entry name" value="ATP_synt_6_or_A"/>
    <property type="match status" value="1"/>
</dbReference>
<keyword evidence="8" id="KW-0375">Hydrogen ion transport</keyword>
<keyword evidence="9 14" id="KW-1133">Transmembrane helix</keyword>
<name>Q85TI0_9HYME</name>
<evidence type="ECO:0000256" key="6">
    <source>
        <dbReference type="ARBA" id="ARBA00022547"/>
    </source>
</evidence>
<dbReference type="InterPro" id="IPR000568">
    <property type="entry name" value="ATP_synth_F0_asu"/>
</dbReference>
<evidence type="ECO:0000256" key="5">
    <source>
        <dbReference type="ARBA" id="ARBA00022448"/>
    </source>
</evidence>
<dbReference type="AlphaFoldDB" id="Q85TI0"/>
<keyword evidence="6" id="KW-0138">CF(0)</keyword>
<feature type="transmembrane region" description="Helical" evidence="14">
    <location>
        <begin position="74"/>
        <end position="93"/>
    </location>
</feature>
<dbReference type="SUPFAM" id="SSF81336">
    <property type="entry name" value="F1F0 ATP synthase subunit A"/>
    <property type="match status" value="1"/>
</dbReference>
<evidence type="ECO:0000256" key="9">
    <source>
        <dbReference type="ARBA" id="ARBA00022989"/>
    </source>
</evidence>
<protein>
    <recommendedName>
        <fullName evidence="13">ATP synthase subunit a</fullName>
    </recommendedName>
</protein>
<keyword evidence="7 14" id="KW-0812">Transmembrane</keyword>
<dbReference type="PRINTS" id="PR00123">
    <property type="entry name" value="ATPASEA"/>
</dbReference>
<keyword evidence="11 14" id="KW-0472">Membrane</keyword>
<evidence type="ECO:0000256" key="12">
    <source>
        <dbReference type="ARBA" id="ARBA00023310"/>
    </source>
</evidence>
<dbReference type="CDD" id="cd00310">
    <property type="entry name" value="ATP-synt_Fo_a_6"/>
    <property type="match status" value="1"/>
</dbReference>
<feature type="transmembrane region" description="Helical" evidence="14">
    <location>
        <begin position="12"/>
        <end position="33"/>
    </location>
</feature>
<dbReference type="PANTHER" id="PTHR11410">
    <property type="entry name" value="ATP SYNTHASE SUBUNIT A"/>
    <property type="match status" value="1"/>
</dbReference>
<keyword evidence="12" id="KW-0066">ATP synthesis</keyword>
<keyword evidence="15" id="KW-0496">Mitochondrion</keyword>
<dbReference type="PROSITE" id="PS00449">
    <property type="entry name" value="ATPASE_A"/>
    <property type="match status" value="1"/>
</dbReference>
<dbReference type="GO" id="GO:0005743">
    <property type="term" value="C:mitochondrial inner membrane"/>
    <property type="evidence" value="ECO:0007669"/>
    <property type="project" value="UniProtKB-SubCell"/>
</dbReference>